<dbReference type="InterPro" id="IPR050992">
    <property type="entry name" value="CheZ_family_phosphatases"/>
</dbReference>
<dbReference type="Gene3D" id="3.40.1550.10">
    <property type="entry name" value="CheC-like"/>
    <property type="match status" value="1"/>
</dbReference>
<proteinExistence type="predicted"/>
<reference evidence="3 4" key="1">
    <citation type="journal article" date="2018" name="ISME J.">
        <title>Endosymbiont genomes yield clues of tubeworm success.</title>
        <authorList>
            <person name="Li Y."/>
            <person name="Liles M.R."/>
            <person name="Halanych K.M."/>
        </authorList>
    </citation>
    <scope>NUCLEOTIDE SEQUENCE [LARGE SCALE GENOMIC DNA]</scope>
    <source>
        <strain evidence="3">A1464</strain>
    </source>
</reference>
<dbReference type="SUPFAM" id="SSF103039">
    <property type="entry name" value="CheC-like"/>
    <property type="match status" value="1"/>
</dbReference>
<organism evidence="3 4">
    <name type="scientific">endosymbiont of Galathealinum brachiosum</name>
    <dbReference type="NCBI Taxonomy" id="2200906"/>
    <lineage>
        <taxon>Bacteria</taxon>
        <taxon>Pseudomonadati</taxon>
        <taxon>Pseudomonadota</taxon>
        <taxon>Gammaproteobacteria</taxon>
        <taxon>sulfur-oxidizing symbionts</taxon>
    </lineage>
</organism>
<gene>
    <name evidence="3" type="ORF">DIZ80_02510</name>
</gene>
<dbReference type="GO" id="GO:0016787">
    <property type="term" value="F:hydrolase activity"/>
    <property type="evidence" value="ECO:0007669"/>
    <property type="project" value="UniProtKB-KW"/>
</dbReference>
<dbReference type="GO" id="GO:0006935">
    <property type="term" value="P:chemotaxis"/>
    <property type="evidence" value="ECO:0007669"/>
    <property type="project" value="UniProtKB-KW"/>
</dbReference>
<dbReference type="CDD" id="cd17910">
    <property type="entry name" value="CheC_ClassII"/>
    <property type="match status" value="1"/>
</dbReference>
<dbReference type="InterPro" id="IPR028976">
    <property type="entry name" value="CheC-like_sf"/>
</dbReference>
<name>A0A370DK78_9GAMM</name>
<keyword evidence="4" id="KW-1185">Reference proteome</keyword>
<evidence type="ECO:0000313" key="3">
    <source>
        <dbReference type="EMBL" id="RDH85308.1"/>
    </source>
</evidence>
<comment type="caution">
    <text evidence="3">The sequence shown here is derived from an EMBL/GenBank/DDBJ whole genome shotgun (WGS) entry which is preliminary data.</text>
</comment>
<dbReference type="PANTHER" id="PTHR43693:SF1">
    <property type="entry name" value="PROTEIN PHOSPHATASE CHEZ"/>
    <property type="match status" value="1"/>
</dbReference>
<sequence>MPKTIELTELELDMLTEMFNLGVGKAAAALSTMVKQEIQLSVPHIEFLSVAELAVRLGSDTTICSVSQTLSGPFSAQSMLLFPEDNSLEIVRQLLGQDLPDETIAELQQEAFSEIGNIVLNACIGSFAEGLDAEFKMNLPVFELSKPLDLLNVSENKNDTALFIRIDLTLSTSEITGYMAFLMGTLSLEQLKEVLSKMLANL</sequence>
<protein>
    <submittedName>
        <fullName evidence="3">Chemotaxis protein CheC</fullName>
    </submittedName>
</protein>
<dbReference type="EMBL" id="QFXC01000004">
    <property type="protein sequence ID" value="RDH85308.1"/>
    <property type="molecule type" value="Genomic_DNA"/>
</dbReference>
<accession>A0A370DK78</accession>
<dbReference type="Proteomes" id="UP000254266">
    <property type="component" value="Unassembled WGS sequence"/>
</dbReference>
<keyword evidence="2" id="KW-0378">Hydrolase</keyword>
<evidence type="ECO:0000313" key="4">
    <source>
        <dbReference type="Proteomes" id="UP000254266"/>
    </source>
</evidence>
<evidence type="ECO:0000256" key="1">
    <source>
        <dbReference type="ARBA" id="ARBA00022500"/>
    </source>
</evidence>
<dbReference type="AlphaFoldDB" id="A0A370DK78"/>
<keyword evidence="1" id="KW-0145">Chemotaxis</keyword>
<dbReference type="PANTHER" id="PTHR43693">
    <property type="entry name" value="PROTEIN PHOSPHATASE CHEZ"/>
    <property type="match status" value="1"/>
</dbReference>
<evidence type="ECO:0000256" key="2">
    <source>
        <dbReference type="ARBA" id="ARBA00022801"/>
    </source>
</evidence>